<reference evidence="1 2" key="1">
    <citation type="submission" date="2014-06" db="EMBL/GenBank/DDBJ databases">
        <authorList>
            <consortium name="DOE Joint Genome Institute"/>
            <person name="Kuo A."/>
            <person name="Kohler A."/>
            <person name="Nagy L.G."/>
            <person name="Floudas D."/>
            <person name="Copeland A."/>
            <person name="Barry K.W."/>
            <person name="Cichocki N."/>
            <person name="Veneault-Fourrey C."/>
            <person name="LaButti K."/>
            <person name="Lindquist E.A."/>
            <person name="Lipzen A."/>
            <person name="Lundell T."/>
            <person name="Morin E."/>
            <person name="Murat C."/>
            <person name="Sun H."/>
            <person name="Tunlid A."/>
            <person name="Henrissat B."/>
            <person name="Grigoriev I.V."/>
            <person name="Hibbett D.S."/>
            <person name="Martin F."/>
            <person name="Nordberg H.P."/>
            <person name="Cantor M.N."/>
            <person name="Hua S.X."/>
        </authorList>
    </citation>
    <scope>NUCLEOTIDE SEQUENCE [LARGE SCALE GENOMIC DNA]</scope>
    <source>
        <strain evidence="1 2">ATCC 200175</strain>
    </source>
</reference>
<reference evidence="2" key="2">
    <citation type="submission" date="2015-01" db="EMBL/GenBank/DDBJ databases">
        <title>Evolutionary Origins and Diversification of the Mycorrhizal Mutualists.</title>
        <authorList>
            <consortium name="DOE Joint Genome Institute"/>
            <consortium name="Mycorrhizal Genomics Consortium"/>
            <person name="Kohler A."/>
            <person name="Kuo A."/>
            <person name="Nagy L.G."/>
            <person name="Floudas D."/>
            <person name="Copeland A."/>
            <person name="Barry K.W."/>
            <person name="Cichocki N."/>
            <person name="Veneault-Fourrey C."/>
            <person name="LaButti K."/>
            <person name="Lindquist E.A."/>
            <person name="Lipzen A."/>
            <person name="Lundell T."/>
            <person name="Morin E."/>
            <person name="Murat C."/>
            <person name="Riley R."/>
            <person name="Ohm R."/>
            <person name="Sun H."/>
            <person name="Tunlid A."/>
            <person name="Henrissat B."/>
            <person name="Grigoriev I.V."/>
            <person name="Hibbett D.S."/>
            <person name="Martin F."/>
        </authorList>
    </citation>
    <scope>NUCLEOTIDE SEQUENCE [LARGE SCALE GENOMIC DNA]</scope>
    <source>
        <strain evidence="2">ATCC 200175</strain>
    </source>
</reference>
<sequence>MDVDDGIVIPGPLRAQISPALWEGALLLEFQQTFKLAVELAFSMLSFVLRNPSQKASPFARSTLNPYLPIPHFAD</sequence>
<keyword evidence="2" id="KW-1185">Reference proteome</keyword>
<dbReference type="EMBL" id="KN819675">
    <property type="protein sequence ID" value="KIJ08209.1"/>
    <property type="molecule type" value="Genomic_DNA"/>
</dbReference>
<proteinExistence type="predicted"/>
<dbReference type="AlphaFoldDB" id="A0A0C9SNN0"/>
<feature type="non-terminal residue" evidence="1">
    <location>
        <position position="75"/>
    </location>
</feature>
<dbReference type="Proteomes" id="UP000053647">
    <property type="component" value="Unassembled WGS sequence"/>
</dbReference>
<protein>
    <submittedName>
        <fullName evidence="1">Uncharacterized protein</fullName>
    </submittedName>
</protein>
<name>A0A0C9SNN0_PAXIN</name>
<gene>
    <name evidence="1" type="ORF">PAXINDRAFT_18639</name>
</gene>
<evidence type="ECO:0000313" key="2">
    <source>
        <dbReference type="Proteomes" id="UP000053647"/>
    </source>
</evidence>
<accession>A0A0C9SNN0</accession>
<organism evidence="1 2">
    <name type="scientific">Paxillus involutus ATCC 200175</name>
    <dbReference type="NCBI Taxonomy" id="664439"/>
    <lineage>
        <taxon>Eukaryota</taxon>
        <taxon>Fungi</taxon>
        <taxon>Dikarya</taxon>
        <taxon>Basidiomycota</taxon>
        <taxon>Agaricomycotina</taxon>
        <taxon>Agaricomycetes</taxon>
        <taxon>Agaricomycetidae</taxon>
        <taxon>Boletales</taxon>
        <taxon>Paxilineae</taxon>
        <taxon>Paxillaceae</taxon>
        <taxon>Paxillus</taxon>
    </lineage>
</organism>
<dbReference type="HOGENOM" id="CLU_2677812_0_0_1"/>
<evidence type="ECO:0000313" key="1">
    <source>
        <dbReference type="EMBL" id="KIJ08209.1"/>
    </source>
</evidence>
<dbReference type="OrthoDB" id="2675199at2759"/>